<comment type="caution">
    <text evidence="1">The sequence shown here is derived from an EMBL/GenBank/DDBJ whole genome shotgun (WGS) entry which is preliminary data.</text>
</comment>
<protein>
    <submittedName>
        <fullName evidence="1">Uncharacterized protein</fullName>
    </submittedName>
</protein>
<dbReference type="RefSeq" id="WP_262396576.1">
    <property type="nucleotide sequence ID" value="NZ_JACRTC010000001.1"/>
</dbReference>
<reference evidence="1" key="1">
    <citation type="submission" date="2020-08" db="EMBL/GenBank/DDBJ databases">
        <title>Genome public.</title>
        <authorList>
            <person name="Liu C."/>
            <person name="Sun Q."/>
        </authorList>
    </citation>
    <scope>NUCLEOTIDE SEQUENCE</scope>
    <source>
        <strain evidence="1">NSJ-54</strain>
    </source>
</reference>
<evidence type="ECO:0000313" key="2">
    <source>
        <dbReference type="Proteomes" id="UP000660861"/>
    </source>
</evidence>
<sequence>MRQTSIFIKILSFILTEMWGKDNRRAGDSRFFCKFLGGDLNFYKNMLSLKTALPGEMKIKSRVEARALSAV</sequence>
<proteinExistence type="predicted"/>
<name>A0A926IAR1_9FIRM</name>
<evidence type="ECO:0000313" key="1">
    <source>
        <dbReference type="EMBL" id="MBC8569478.1"/>
    </source>
</evidence>
<gene>
    <name evidence="1" type="ORF">H8709_01355</name>
</gene>
<keyword evidence="2" id="KW-1185">Reference proteome</keyword>
<accession>A0A926IAR1</accession>
<dbReference type="AlphaFoldDB" id="A0A926IAR1"/>
<dbReference type="Proteomes" id="UP000660861">
    <property type="component" value="Unassembled WGS sequence"/>
</dbReference>
<dbReference type="EMBL" id="JACRTC010000001">
    <property type="protein sequence ID" value="MBC8569478.1"/>
    <property type="molecule type" value="Genomic_DNA"/>
</dbReference>
<organism evidence="1 2">
    <name type="scientific">Zongyangia hominis</name>
    <dbReference type="NCBI Taxonomy" id="2763677"/>
    <lineage>
        <taxon>Bacteria</taxon>
        <taxon>Bacillati</taxon>
        <taxon>Bacillota</taxon>
        <taxon>Clostridia</taxon>
        <taxon>Eubacteriales</taxon>
        <taxon>Oscillospiraceae</taxon>
        <taxon>Zongyangia</taxon>
    </lineage>
</organism>